<keyword evidence="2" id="KW-1185">Reference proteome</keyword>
<name>A0ABQ0DA36_9EUKA</name>
<accession>A0ABQ0DA36</accession>
<gene>
    <name evidence="1" type="ORF">ENUP19_0038G0029</name>
</gene>
<comment type="caution">
    <text evidence="1">The sequence shown here is derived from an EMBL/GenBank/DDBJ whole genome shotgun (WGS) entry which is preliminary data.</text>
</comment>
<proteinExistence type="predicted"/>
<organism evidence="1 2">
    <name type="scientific">Entamoeba nuttalli</name>
    <dbReference type="NCBI Taxonomy" id="412467"/>
    <lineage>
        <taxon>Eukaryota</taxon>
        <taxon>Amoebozoa</taxon>
        <taxon>Evosea</taxon>
        <taxon>Archamoebae</taxon>
        <taxon>Mastigamoebida</taxon>
        <taxon>Entamoebidae</taxon>
        <taxon>Entamoeba</taxon>
    </lineage>
</organism>
<sequence length="867" mass="99589">MASIESQLYEVIRKAIPKLPKEEPPYNELVQLLYNNDNGEMLPQTVILCELLMILSGAQYVGTERPNQVLTISPHSLHITSLPATSHFKETVPLIIAEYHRILSASSSLEQIIPTLDKITLKSLLLESLLNTIIFITCDYCLPELLSLVAECITNDSMNSLIEKSTNCEPLQTLFSALSYQPQVMPSVRYNAARKFLFPNSYKFISFMMFKENPCTIQLELNRLIESSDINGVIALLRFCGKYSKLSHKPLIDDTHCLLLFRKGLSQGILDLCIASINALSGLKFGYSSLVSLGLSCSQNKSTQMLLPFYRFKSQYLLLLKIYIDSVQSFDKKPLLPIISVMQQDFLLLFKQEICCAEDLDILFNAVEYFKFSPVELTTPIATFVFSHPNYYYNNPKPLIRILKYITFDQKCPPFLIGPLKKNILPIESVEMIKPVSYLVESNPVYDDSGLLTQQQVEELISKFGEHKEIRDFVIVLIKCKLQVNLSCFIPMLKSILQEPIEEREESIIEYYFQNGGILPVVDHCYDQKKITSLVKKYGVRGDSQVLMNQALQAVNEKMGEIVVLLIHQWIENGGTGNVDLFVSKALEMIDYSPRELAASILELIISSEMNKNITITYSTLFTPEVYNKLEKFSNIETVVAMINVIQKITQGTFRMRFKVREDYTSHELSDEELLVVLKSQKEMRWYLWSRKERVMNYLEINEKMKDNEIEIAYYIMKVINDTIKRNYEMWKENYQEIIRKIISNCLVINKLNHQITSQNDIVKTIGFVDVVFEGFKMILILQQITNSSVISPTQAEFIIKTIEKSWSKEMKNYIITMKLIGLKIVQNTSGETEKVKEIGKKIQEEFNINELQESGLSASLIKSIIE</sequence>
<protein>
    <submittedName>
        <fullName evidence="1">Uncharacterized protein</fullName>
    </submittedName>
</protein>
<dbReference type="EMBL" id="BAAFRS010000038">
    <property type="protein sequence ID" value="GAB1219557.1"/>
    <property type="molecule type" value="Genomic_DNA"/>
</dbReference>
<reference evidence="1 2" key="1">
    <citation type="journal article" date="2019" name="PLoS Negl. Trop. Dis.">
        <title>Whole genome sequencing of Entamoeba nuttalli reveals mammalian host-related molecular signatures and a novel octapeptide-repeat surface protein.</title>
        <authorList>
            <person name="Tanaka M."/>
            <person name="Makiuchi T."/>
            <person name="Komiyama T."/>
            <person name="Shiina T."/>
            <person name="Osaki K."/>
            <person name="Tachibana H."/>
        </authorList>
    </citation>
    <scope>NUCLEOTIDE SEQUENCE [LARGE SCALE GENOMIC DNA]</scope>
    <source>
        <strain evidence="1 2">P19-061405</strain>
    </source>
</reference>
<evidence type="ECO:0000313" key="2">
    <source>
        <dbReference type="Proteomes" id="UP001628156"/>
    </source>
</evidence>
<dbReference type="Proteomes" id="UP001628156">
    <property type="component" value="Unassembled WGS sequence"/>
</dbReference>
<evidence type="ECO:0000313" key="1">
    <source>
        <dbReference type="EMBL" id="GAB1219557.1"/>
    </source>
</evidence>